<dbReference type="InterPro" id="IPR017978">
    <property type="entry name" value="GPCR_3_C"/>
</dbReference>
<evidence type="ECO:0000256" key="4">
    <source>
        <dbReference type="ARBA" id="ARBA00023040"/>
    </source>
</evidence>
<keyword evidence="4" id="KW-0297">G-protein coupled receptor</keyword>
<evidence type="ECO:0000256" key="6">
    <source>
        <dbReference type="ARBA" id="ARBA00023170"/>
    </source>
</evidence>
<keyword evidence="8" id="KW-0807">Transducer</keyword>
<dbReference type="InterPro" id="IPR002455">
    <property type="entry name" value="GPCR3_GABA-B"/>
</dbReference>
<name>A0A813MF38_9BILA</name>
<dbReference type="GO" id="GO:0038039">
    <property type="term" value="C:G protein-coupled receptor heterodimeric complex"/>
    <property type="evidence" value="ECO:0007669"/>
    <property type="project" value="TreeGrafter"/>
</dbReference>
<evidence type="ECO:0000256" key="3">
    <source>
        <dbReference type="ARBA" id="ARBA00022989"/>
    </source>
</evidence>
<evidence type="ECO:0000313" key="11">
    <source>
        <dbReference type="EMBL" id="CAF0720835.1"/>
    </source>
</evidence>
<dbReference type="PRINTS" id="PR01176">
    <property type="entry name" value="GABABRECEPTR"/>
</dbReference>
<feature type="transmembrane region" description="Helical" evidence="9">
    <location>
        <begin position="676"/>
        <end position="697"/>
    </location>
</feature>
<dbReference type="Proteomes" id="UP000663879">
    <property type="component" value="Unassembled WGS sequence"/>
</dbReference>
<dbReference type="AlphaFoldDB" id="A0A813MF38"/>
<feature type="transmembrane region" description="Helical" evidence="9">
    <location>
        <begin position="504"/>
        <end position="529"/>
    </location>
</feature>
<dbReference type="PRINTS" id="PR01177">
    <property type="entry name" value="GABAB1RECPTR"/>
</dbReference>
<organism evidence="11 12">
    <name type="scientific">Brachionus calyciflorus</name>
    <dbReference type="NCBI Taxonomy" id="104777"/>
    <lineage>
        <taxon>Eukaryota</taxon>
        <taxon>Metazoa</taxon>
        <taxon>Spiralia</taxon>
        <taxon>Gnathifera</taxon>
        <taxon>Rotifera</taxon>
        <taxon>Eurotatoria</taxon>
        <taxon>Monogononta</taxon>
        <taxon>Pseudotrocha</taxon>
        <taxon>Ploima</taxon>
        <taxon>Brachionidae</taxon>
        <taxon>Brachionus</taxon>
    </lineage>
</organism>
<keyword evidence="6" id="KW-0675">Receptor</keyword>
<feature type="domain" description="G-protein coupled receptors family 3 profile" evidence="10">
    <location>
        <begin position="504"/>
        <end position="771"/>
    </location>
</feature>
<dbReference type="InterPro" id="IPR001828">
    <property type="entry name" value="ANF_lig-bd_rcpt"/>
</dbReference>
<accession>A0A813MF38</accession>
<keyword evidence="5 9" id="KW-0472">Membrane</keyword>
<dbReference type="PANTHER" id="PTHR10519:SF74">
    <property type="entry name" value="GAMMA-AMINOBUTYRIC ACID TYPE B RECEPTOR SUBUNIT 2"/>
    <property type="match status" value="1"/>
</dbReference>
<dbReference type="GO" id="GO:0007214">
    <property type="term" value="P:gamma-aminobutyric acid signaling pathway"/>
    <property type="evidence" value="ECO:0007669"/>
    <property type="project" value="TreeGrafter"/>
</dbReference>
<dbReference type="Gene3D" id="3.40.50.2300">
    <property type="match status" value="2"/>
</dbReference>
<keyword evidence="2 9" id="KW-0812">Transmembrane</keyword>
<evidence type="ECO:0000256" key="8">
    <source>
        <dbReference type="ARBA" id="ARBA00023224"/>
    </source>
</evidence>
<feature type="transmembrane region" description="Helical" evidence="9">
    <location>
        <begin position="717"/>
        <end position="735"/>
    </location>
</feature>
<dbReference type="Pfam" id="PF00003">
    <property type="entry name" value="7tm_3"/>
    <property type="match status" value="1"/>
</dbReference>
<sequence>MRTHALYSFCFVIMQLSINNEAQTVFNIGNLLPERNYSLAKNGNIFDDSGSLITLESNITKAINFASEALEKFFLENYNCRFDLNPSDTRCDVAYGTNSFFELVKDIKRTLLVFIGSCESTIKPIAESVQFFNLTLLSYTETDPTFSDRTKYNGFYRLVPSEEQHNFIRVHLMKKYNWSRVGTIYLTKAKYNLAHNFLIRDMDKMANIVFTRSILENQTTEQYDSILKEFIQNDVKILIGLFDIPTTIRLFCQIYKNGMYGENYQWIILGSYSSEKILSKYQNETDCTVGQLIKALNGTLKTKVVEYSYEFDLKYQKKNIKESNHIKLEREYEKLVNSYMSYYRRNKQDEVWSLTSKTDSNIKCRNSFFHGYAFDGILAIFKVFITLIENNKFDCSNYNFTRNIDWFTNLNDAFNKISFKGVTGHVAFKNASRIGQIKLVQLIGKEIKNLDDDVEHELNEKLILVHDQNKNQFVQINEIVWHGKNPPKDQTIKVKLMYELPNSMLIGAAILSTCGIILAIGFLIFNIKYRKHRFIKMSSPNLNNLIIIGCLMSYLSIFFLNEHKGLMRFKFFNQYICVIRLWLLTIGFSLAFGAMFSKTYRVHAILTNSKFTKKVIKDYKLFGLVVFLLVIEMLMLTSWQLLDPLQLIKKPYDIKRDGEKMFFVENFVCESNYMKIWLAGLFSYKSFLIIFGCFFAYETRHVTIAALNDSKYIGISVYNVLIMCTAGSAISFIVHNKNSSFILITLFIFACTTITLCLVFIPKVIQVKKDPIGKKKQRPKTFKKTIENRTGSLKYINTDELDCKISHLIQENRNKETLLEQINTKIEILLLAAKAKGFECVQECLRILNTDDIEVSKLIEKLNLLTHDFSTEPSEKKLKKKNSREKITHSNSSTSVKLKYSGNIDTYTEEHTGETNYENNQSLNKRKFNPPPHIVDLQFNNNENNSKLFFKIDI</sequence>
<feature type="transmembrane region" description="Helical" evidence="9">
    <location>
        <begin position="581"/>
        <end position="600"/>
    </location>
</feature>
<dbReference type="PROSITE" id="PS50259">
    <property type="entry name" value="G_PROTEIN_RECEP_F3_4"/>
    <property type="match status" value="1"/>
</dbReference>
<dbReference type="InterPro" id="IPR000337">
    <property type="entry name" value="GPCR_3"/>
</dbReference>
<evidence type="ECO:0000256" key="1">
    <source>
        <dbReference type="ARBA" id="ARBA00004141"/>
    </source>
</evidence>
<gene>
    <name evidence="11" type="ORF">OXX778_LOCUS2142</name>
</gene>
<evidence type="ECO:0000256" key="5">
    <source>
        <dbReference type="ARBA" id="ARBA00023136"/>
    </source>
</evidence>
<feature type="transmembrane region" description="Helical" evidence="9">
    <location>
        <begin position="741"/>
        <end position="761"/>
    </location>
</feature>
<evidence type="ECO:0000256" key="9">
    <source>
        <dbReference type="SAM" id="Phobius"/>
    </source>
</evidence>
<feature type="transmembrane region" description="Helical" evidence="9">
    <location>
        <begin position="621"/>
        <end position="642"/>
    </location>
</feature>
<keyword evidence="7" id="KW-0325">Glycoprotein</keyword>
<dbReference type="OrthoDB" id="2150267at2759"/>
<keyword evidence="12" id="KW-1185">Reference proteome</keyword>
<protein>
    <recommendedName>
        <fullName evidence="10">G-protein coupled receptors family 3 profile domain-containing protein</fullName>
    </recommendedName>
</protein>
<dbReference type="Pfam" id="PF01094">
    <property type="entry name" value="ANF_receptor"/>
    <property type="match status" value="1"/>
</dbReference>
<dbReference type="PRINTS" id="PR00248">
    <property type="entry name" value="GPCRMGR"/>
</dbReference>
<feature type="transmembrane region" description="Helical" evidence="9">
    <location>
        <begin position="541"/>
        <end position="561"/>
    </location>
</feature>
<evidence type="ECO:0000256" key="7">
    <source>
        <dbReference type="ARBA" id="ARBA00023180"/>
    </source>
</evidence>
<comment type="caution">
    <text evidence="11">The sequence shown here is derived from an EMBL/GenBank/DDBJ whole genome shotgun (WGS) entry which is preliminary data.</text>
</comment>
<dbReference type="InterPro" id="IPR028082">
    <property type="entry name" value="Peripla_BP_I"/>
</dbReference>
<comment type="subcellular location">
    <subcellularLocation>
        <location evidence="1">Membrane</location>
        <topology evidence="1">Multi-pass membrane protein</topology>
    </subcellularLocation>
</comment>
<dbReference type="GO" id="GO:0004965">
    <property type="term" value="F:G protein-coupled GABA receptor activity"/>
    <property type="evidence" value="ECO:0007669"/>
    <property type="project" value="InterPro"/>
</dbReference>
<evidence type="ECO:0000259" key="10">
    <source>
        <dbReference type="PROSITE" id="PS50259"/>
    </source>
</evidence>
<dbReference type="SUPFAM" id="SSF53822">
    <property type="entry name" value="Periplasmic binding protein-like I"/>
    <property type="match status" value="1"/>
</dbReference>
<dbReference type="PANTHER" id="PTHR10519">
    <property type="entry name" value="GABA-B RECEPTOR"/>
    <property type="match status" value="1"/>
</dbReference>
<proteinExistence type="predicted"/>
<dbReference type="EMBL" id="CAJNOC010000159">
    <property type="protein sequence ID" value="CAF0720835.1"/>
    <property type="molecule type" value="Genomic_DNA"/>
</dbReference>
<evidence type="ECO:0000313" key="12">
    <source>
        <dbReference type="Proteomes" id="UP000663879"/>
    </source>
</evidence>
<reference evidence="11" key="1">
    <citation type="submission" date="2021-02" db="EMBL/GenBank/DDBJ databases">
        <authorList>
            <person name="Nowell W R."/>
        </authorList>
    </citation>
    <scope>NUCLEOTIDE SEQUENCE</scope>
    <source>
        <strain evidence="11">Ploen Becks lab</strain>
    </source>
</reference>
<keyword evidence="3 9" id="KW-1133">Transmembrane helix</keyword>
<evidence type="ECO:0000256" key="2">
    <source>
        <dbReference type="ARBA" id="ARBA00022692"/>
    </source>
</evidence>